<evidence type="ECO:0000313" key="3">
    <source>
        <dbReference type="EMBL" id="CAF4242412.1"/>
    </source>
</evidence>
<proteinExistence type="predicted"/>
<evidence type="ECO:0000313" key="4">
    <source>
        <dbReference type="Proteomes" id="UP000663868"/>
    </source>
</evidence>
<dbReference type="AlphaFoldDB" id="A0A820E6K8"/>
<dbReference type="EMBL" id="CAJOBB010010284">
    <property type="protein sequence ID" value="CAF4242412.1"/>
    <property type="molecule type" value="Genomic_DNA"/>
</dbReference>
<evidence type="ECO:0000256" key="1">
    <source>
        <dbReference type="SAM" id="Coils"/>
    </source>
</evidence>
<sequence length="380" mass="43673">MIEQNTTTIINHHTSEITSDSTWPNGIESWHFHDIKPQRELFAEKEKLLIQHLQETFSAKLAQKQKIIEDQQRILIELQLNLQELINRKQKQQQQELSSYLIAHYSNPENMEREEDELNDLIKEVAEENEEYEKQLGVTQGQHKTQQNISSKNIDSFELNEYIAQQQSYEFHDNDFAARAAEVFILQNKSKVKRENESINSQVDKSGYSFTVATIFITQSFNAFSTCTTITTTQDQQSKDDLISSTSNDKQEDNNNIKLSCSTTIQSKLVPATKSNCNSNNIRRTALTQLLQLAGKSLARLLVLLLSILVHIGYRPNIQFVIGQPVFIIKPGIHPAFGELYDGPYTIIKQLGPQTFDVVDNYDKVKRVHSSQLKPFIERE</sequence>
<name>A0A820E6K8_9BILA</name>
<gene>
    <name evidence="3" type="ORF">KXQ929_LOCUS42348</name>
</gene>
<dbReference type="Proteomes" id="UP000663868">
    <property type="component" value="Unassembled WGS sequence"/>
</dbReference>
<feature type="region of interest" description="Disordered" evidence="2">
    <location>
        <begin position="1"/>
        <end position="20"/>
    </location>
</feature>
<organism evidence="3 4">
    <name type="scientific">Adineta steineri</name>
    <dbReference type="NCBI Taxonomy" id="433720"/>
    <lineage>
        <taxon>Eukaryota</taxon>
        <taxon>Metazoa</taxon>
        <taxon>Spiralia</taxon>
        <taxon>Gnathifera</taxon>
        <taxon>Rotifera</taxon>
        <taxon>Eurotatoria</taxon>
        <taxon>Bdelloidea</taxon>
        <taxon>Adinetida</taxon>
        <taxon>Adinetidae</taxon>
        <taxon>Adineta</taxon>
    </lineage>
</organism>
<comment type="caution">
    <text evidence="3">The sequence shown here is derived from an EMBL/GenBank/DDBJ whole genome shotgun (WGS) entry which is preliminary data.</text>
</comment>
<protein>
    <submittedName>
        <fullName evidence="3">Uncharacterized protein</fullName>
    </submittedName>
</protein>
<evidence type="ECO:0000256" key="2">
    <source>
        <dbReference type="SAM" id="MobiDB-lite"/>
    </source>
</evidence>
<accession>A0A820E6K8</accession>
<reference evidence="3" key="1">
    <citation type="submission" date="2021-02" db="EMBL/GenBank/DDBJ databases">
        <authorList>
            <person name="Nowell W R."/>
        </authorList>
    </citation>
    <scope>NUCLEOTIDE SEQUENCE</scope>
</reference>
<keyword evidence="1" id="KW-0175">Coiled coil</keyword>
<feature type="coiled-coil region" evidence="1">
    <location>
        <begin position="61"/>
        <end position="142"/>
    </location>
</feature>